<gene>
    <name evidence="2" type="ORF">BKCO1_8000036</name>
</gene>
<dbReference type="AlphaFoldDB" id="A0A1J9QKQ7"/>
<evidence type="ECO:0000256" key="1">
    <source>
        <dbReference type="SAM" id="MobiDB-lite"/>
    </source>
</evidence>
<evidence type="ECO:0000313" key="3">
    <source>
        <dbReference type="Proteomes" id="UP000183809"/>
    </source>
</evidence>
<dbReference type="Proteomes" id="UP000183809">
    <property type="component" value="Unassembled WGS sequence"/>
</dbReference>
<accession>A0A1J9QKQ7</accession>
<dbReference type="EMBL" id="MNUE01000080">
    <property type="protein sequence ID" value="OJD29462.1"/>
    <property type="molecule type" value="Genomic_DNA"/>
</dbReference>
<feature type="region of interest" description="Disordered" evidence="1">
    <location>
        <begin position="597"/>
        <end position="619"/>
    </location>
</feature>
<sequence>MRPATRSFLRRPPWLSKPKARKQAQPQRRPWIAYEPPAAPREQEQEPGFVLDRARAAQVNEFLRHPVNPLRVRFPCSRDKQPYLDLLNLYLWKGLADPTHRKTAKALWRLYIKFRLTTPKFLRALSSQAWDILWRTQSLRVFAEPKIAAHLTQLAEDMQGAGHVANFEQRLVHIETLFGQGSRQAAVEKWQQGYQTAAGRTGDSYRPEYLELGVRMHAVAGNVTFAQKLLVDLFSSHPMLNPRLILCVFDAHLQASGEGETHVKQAWALYLRLKDLLGDSMAVKDYERCYTGFLKAGYREHALAVFRHLMSAGELRGPQGHKANATLLKGYNDLTSVLDNADELNQIFLSSLSALPLNHQNKFFFGKWINRLISVGDVDAAAQVYELMFQRDVQPQARHLNALVKAWIETRDPTNIDKAENLALQMVVRRITLMRRRKGLFTPPPPDITAKLRPPQKLFLRRTLPPATSDTFALLTQIYLQRNDESKLDNLHTWQVAHAELRTTPEALNMQLSFYLQRGYLSDVWRTLKRHVLRRPSRNVRATKPDMGTIALLWEASYFKQRTIGRRSPYDIRSRRTSFPPPTIILRHTLTWWRSSTRGPSSSSSSQPSSQPSPRQDATSRIPNHIVATYAAWNDLAGCLVAMHVLHRRLRSPVTQHTMTLLVRALARLGFPPADVRSRSPFRRRQLAASAGLHHNLDKVLQALRALLQRRLDAAAATTTPTTTTTATTTTAQANTPTTTTTTAAHADANTTDTNPDPNDKSLLLLEALSELTRAVLLRQGLPPARIEARVQGVKRRLGVDPRLPTGDKDAWEVAEELGM</sequence>
<protein>
    <submittedName>
        <fullName evidence="2">Pentatricopeptide repeat protein</fullName>
    </submittedName>
</protein>
<keyword evidence="3" id="KW-1185">Reference proteome</keyword>
<feature type="region of interest" description="Disordered" evidence="1">
    <location>
        <begin position="717"/>
        <end position="759"/>
    </location>
</feature>
<proteinExistence type="predicted"/>
<feature type="region of interest" description="Disordered" evidence="1">
    <location>
        <begin position="1"/>
        <end position="46"/>
    </location>
</feature>
<dbReference type="Gene3D" id="1.25.40.10">
    <property type="entry name" value="Tetratricopeptide repeat domain"/>
    <property type="match status" value="1"/>
</dbReference>
<dbReference type="GeneID" id="31019435"/>
<feature type="compositionally biased region" description="Low complexity" evidence="1">
    <location>
        <begin position="597"/>
        <end position="616"/>
    </location>
</feature>
<dbReference type="InterPro" id="IPR011990">
    <property type="entry name" value="TPR-like_helical_dom_sf"/>
</dbReference>
<reference evidence="2 3" key="1">
    <citation type="submission" date="2016-10" db="EMBL/GenBank/DDBJ databases">
        <title>Proteomics and genomics reveal pathogen-plant mechanisms compatible with a hemibiotrophic lifestyle of Diplodia corticola.</title>
        <authorList>
            <person name="Fernandes I."/>
            <person name="De Jonge R."/>
            <person name="Van De Peer Y."/>
            <person name="Devreese B."/>
            <person name="Alves A."/>
            <person name="Esteves A.C."/>
        </authorList>
    </citation>
    <scope>NUCLEOTIDE SEQUENCE [LARGE SCALE GENOMIC DNA]</scope>
    <source>
        <strain evidence="2 3">CBS 112549</strain>
    </source>
</reference>
<dbReference type="OrthoDB" id="185373at2759"/>
<organism evidence="2 3">
    <name type="scientific">Diplodia corticola</name>
    <dbReference type="NCBI Taxonomy" id="236234"/>
    <lineage>
        <taxon>Eukaryota</taxon>
        <taxon>Fungi</taxon>
        <taxon>Dikarya</taxon>
        <taxon>Ascomycota</taxon>
        <taxon>Pezizomycotina</taxon>
        <taxon>Dothideomycetes</taxon>
        <taxon>Dothideomycetes incertae sedis</taxon>
        <taxon>Botryosphaeriales</taxon>
        <taxon>Botryosphaeriaceae</taxon>
        <taxon>Diplodia</taxon>
    </lineage>
</organism>
<dbReference type="RefSeq" id="XP_020125722.1">
    <property type="nucleotide sequence ID" value="XM_020279173.1"/>
</dbReference>
<comment type="caution">
    <text evidence="2">The sequence shown here is derived from an EMBL/GenBank/DDBJ whole genome shotgun (WGS) entry which is preliminary data.</text>
</comment>
<name>A0A1J9QKQ7_9PEZI</name>
<evidence type="ECO:0000313" key="2">
    <source>
        <dbReference type="EMBL" id="OJD29462.1"/>
    </source>
</evidence>